<organism evidence="6 7">
    <name type="scientific">Desulfocicer vacuolatum DSM 3385</name>
    <dbReference type="NCBI Taxonomy" id="1121400"/>
    <lineage>
        <taxon>Bacteria</taxon>
        <taxon>Pseudomonadati</taxon>
        <taxon>Thermodesulfobacteriota</taxon>
        <taxon>Desulfobacteria</taxon>
        <taxon>Desulfobacterales</taxon>
        <taxon>Desulfobacteraceae</taxon>
        <taxon>Desulfocicer</taxon>
    </lineage>
</organism>
<dbReference type="InterPro" id="IPR036259">
    <property type="entry name" value="MFS_trans_sf"/>
</dbReference>
<feature type="transmembrane region" description="Helical" evidence="4">
    <location>
        <begin position="100"/>
        <end position="122"/>
    </location>
</feature>
<feature type="transmembrane region" description="Helical" evidence="4">
    <location>
        <begin position="214"/>
        <end position="233"/>
    </location>
</feature>
<feature type="transmembrane region" description="Helical" evidence="4">
    <location>
        <begin position="362"/>
        <end position="384"/>
    </location>
</feature>
<evidence type="ECO:0000256" key="1">
    <source>
        <dbReference type="ARBA" id="ARBA00022692"/>
    </source>
</evidence>
<dbReference type="AlphaFoldDB" id="A0A1W2CLJ6"/>
<name>A0A1W2CLJ6_9BACT</name>
<reference evidence="6 7" key="1">
    <citation type="submission" date="2017-04" db="EMBL/GenBank/DDBJ databases">
        <authorList>
            <person name="Afonso C.L."/>
            <person name="Miller P.J."/>
            <person name="Scott M.A."/>
            <person name="Spackman E."/>
            <person name="Goraichik I."/>
            <person name="Dimitrov K.M."/>
            <person name="Suarez D.L."/>
            <person name="Swayne D.E."/>
        </authorList>
    </citation>
    <scope>NUCLEOTIDE SEQUENCE [LARGE SCALE GENOMIC DNA]</scope>
    <source>
        <strain evidence="6 7">DSM 3385</strain>
    </source>
</reference>
<keyword evidence="7" id="KW-1185">Reference proteome</keyword>
<dbReference type="InterPro" id="IPR020846">
    <property type="entry name" value="MFS_dom"/>
</dbReference>
<sequence length="387" mass="40669">MTRYLVLLSAVVMQLCLGATYSWSVYVASLKAVTGISQAGVQLPFSFFYFVFPVTMVFSGSVLTRMGPRFSAMLGGLLFGSGWMMAGLGGYAFAFTVMGIGVIAGVGAGLAYIVPLSTAILWFPKQKGLVTGIAVAGFGGGAAIVSQVGGALMTHMGKTPFQVFPILGAVFLVLITLAGTVMKTPENDNKNIDEPEKNKGVSFSWMLAQPMFRILYFAMFSGLAAGFAVNANLKELHTASGVQAGVFAVSLFALANALGRISWGAFFDRVTPATAVKANLLCQAFFLILGALFLGSKTGFYLFALGTGFNYGGILVLYASSTALCWGDKRMGAIYGFLFSANIPAAVAPMAAGWIFEIGGSFYPAFIAIGVLLVVSIFLIPATFKSS</sequence>
<keyword evidence="1 4" id="KW-0812">Transmembrane</keyword>
<evidence type="ECO:0000313" key="6">
    <source>
        <dbReference type="EMBL" id="SMC86070.1"/>
    </source>
</evidence>
<dbReference type="Proteomes" id="UP000192418">
    <property type="component" value="Unassembled WGS sequence"/>
</dbReference>
<evidence type="ECO:0000259" key="5">
    <source>
        <dbReference type="PROSITE" id="PS50850"/>
    </source>
</evidence>
<accession>A0A1W2CLJ6</accession>
<protein>
    <submittedName>
        <fullName evidence="6">MFS transporter, OFA family, oxalate/formate antiporter</fullName>
    </submittedName>
</protein>
<feature type="transmembrane region" description="Helical" evidence="4">
    <location>
        <begin position="129"/>
        <end position="149"/>
    </location>
</feature>
<feature type="transmembrane region" description="Helical" evidence="4">
    <location>
        <begin position="332"/>
        <end position="356"/>
    </location>
</feature>
<dbReference type="GO" id="GO:0022857">
    <property type="term" value="F:transmembrane transporter activity"/>
    <property type="evidence" value="ECO:0007669"/>
    <property type="project" value="InterPro"/>
</dbReference>
<dbReference type="EMBL" id="FWXY01000012">
    <property type="protein sequence ID" value="SMC86070.1"/>
    <property type="molecule type" value="Genomic_DNA"/>
</dbReference>
<evidence type="ECO:0000256" key="2">
    <source>
        <dbReference type="ARBA" id="ARBA00022989"/>
    </source>
</evidence>
<dbReference type="Gene3D" id="1.20.1250.20">
    <property type="entry name" value="MFS general substrate transporter like domains"/>
    <property type="match status" value="2"/>
</dbReference>
<dbReference type="PROSITE" id="PS50850">
    <property type="entry name" value="MFS"/>
    <property type="match status" value="1"/>
</dbReference>
<dbReference type="PANTHER" id="PTHR11360">
    <property type="entry name" value="MONOCARBOXYLATE TRANSPORTER"/>
    <property type="match status" value="1"/>
</dbReference>
<evidence type="ECO:0000256" key="3">
    <source>
        <dbReference type="ARBA" id="ARBA00023136"/>
    </source>
</evidence>
<feature type="transmembrane region" description="Helical" evidence="4">
    <location>
        <begin position="245"/>
        <end position="266"/>
    </location>
</feature>
<feature type="transmembrane region" description="Helical" evidence="4">
    <location>
        <begin position="161"/>
        <end position="182"/>
    </location>
</feature>
<keyword evidence="3 4" id="KW-0472">Membrane</keyword>
<feature type="transmembrane region" description="Helical" evidence="4">
    <location>
        <begin position="70"/>
        <end position="94"/>
    </location>
</feature>
<evidence type="ECO:0000256" key="4">
    <source>
        <dbReference type="SAM" id="Phobius"/>
    </source>
</evidence>
<dbReference type="InterPro" id="IPR050327">
    <property type="entry name" value="Proton-linked_MCT"/>
</dbReference>
<dbReference type="RefSeq" id="WP_212637918.1">
    <property type="nucleotide sequence ID" value="NZ_FWXY01000012.1"/>
</dbReference>
<dbReference type="SUPFAM" id="SSF103473">
    <property type="entry name" value="MFS general substrate transporter"/>
    <property type="match status" value="1"/>
</dbReference>
<dbReference type="InterPro" id="IPR011701">
    <property type="entry name" value="MFS"/>
</dbReference>
<keyword evidence="2 4" id="KW-1133">Transmembrane helix</keyword>
<feature type="transmembrane region" description="Helical" evidence="4">
    <location>
        <begin position="300"/>
        <end position="320"/>
    </location>
</feature>
<evidence type="ECO:0000313" key="7">
    <source>
        <dbReference type="Proteomes" id="UP000192418"/>
    </source>
</evidence>
<proteinExistence type="predicted"/>
<feature type="transmembrane region" description="Helical" evidence="4">
    <location>
        <begin position="42"/>
        <end position="63"/>
    </location>
</feature>
<gene>
    <name evidence="6" type="ORF">SAMN02746065_112126</name>
</gene>
<dbReference type="PANTHER" id="PTHR11360:SF304">
    <property type="entry name" value="MFS DOMAIN-CONTAINING PROTEIN"/>
    <property type="match status" value="1"/>
</dbReference>
<dbReference type="Pfam" id="PF07690">
    <property type="entry name" value="MFS_1"/>
    <property type="match status" value="1"/>
</dbReference>
<dbReference type="STRING" id="1121400.SAMN02746065_112126"/>
<feature type="domain" description="Major facilitator superfamily (MFS) profile" evidence="5">
    <location>
        <begin position="1"/>
        <end position="387"/>
    </location>
</feature>
<feature type="transmembrane region" description="Helical" evidence="4">
    <location>
        <begin position="278"/>
        <end position="294"/>
    </location>
</feature>